<dbReference type="AlphaFoldDB" id="A0A1C4H3V8"/>
<dbReference type="EMBL" id="FMBL01000001">
    <property type="protein sequence ID" value="SCC79412.1"/>
    <property type="molecule type" value="Genomic_DNA"/>
</dbReference>
<sequence>MLKRTFENNGESYDLILTEPEQTATGEYRTTVSLTHKGETVWSYEITGIDGVQSTLKGMMFA</sequence>
<reference evidence="2" key="1">
    <citation type="submission" date="2016-08" db="EMBL/GenBank/DDBJ databases">
        <authorList>
            <person name="Varghese N."/>
            <person name="Submissions Spin"/>
        </authorList>
    </citation>
    <scope>NUCLEOTIDE SEQUENCE [LARGE SCALE GENOMIC DNA]</scope>
    <source>
        <strain evidence="2">R-52791</strain>
    </source>
</reference>
<name>A0A1C4H3V8_9BIFI</name>
<accession>A0A1C4H3V8</accession>
<keyword evidence="2" id="KW-1185">Reference proteome</keyword>
<evidence type="ECO:0000313" key="1">
    <source>
        <dbReference type="EMBL" id="SCC79412.1"/>
    </source>
</evidence>
<dbReference type="Proteomes" id="UP000242610">
    <property type="component" value="Unassembled WGS sequence"/>
</dbReference>
<protein>
    <submittedName>
        <fullName evidence="1">Uncharacterized protein</fullName>
    </submittedName>
</protein>
<proteinExistence type="predicted"/>
<evidence type="ECO:0000313" key="2">
    <source>
        <dbReference type="Proteomes" id="UP000242610"/>
    </source>
</evidence>
<dbReference type="STRING" id="1505727.GA0061077_0715"/>
<organism evidence="1 2">
    <name type="scientific">Bifidobacterium commune</name>
    <dbReference type="NCBI Taxonomy" id="1505727"/>
    <lineage>
        <taxon>Bacteria</taxon>
        <taxon>Bacillati</taxon>
        <taxon>Actinomycetota</taxon>
        <taxon>Actinomycetes</taxon>
        <taxon>Bifidobacteriales</taxon>
        <taxon>Bifidobacteriaceae</taxon>
        <taxon>Bifidobacterium</taxon>
    </lineage>
</organism>
<gene>
    <name evidence="1" type="ORF">GA0061077_0715</name>
</gene>